<dbReference type="Pfam" id="PF08164">
    <property type="entry name" value="TRAUB"/>
    <property type="match status" value="1"/>
</dbReference>
<feature type="transmembrane region" description="Helical" evidence="1">
    <location>
        <begin position="131"/>
        <end position="154"/>
    </location>
</feature>
<feature type="transmembrane region" description="Helical" evidence="1">
    <location>
        <begin position="89"/>
        <end position="111"/>
    </location>
</feature>
<dbReference type="PANTHER" id="PTHR33133">
    <property type="entry name" value="OS08G0107100 PROTEIN-RELATED"/>
    <property type="match status" value="1"/>
</dbReference>
<evidence type="ECO:0000313" key="3">
    <source>
        <dbReference type="EMBL" id="KAF3563846.1"/>
    </source>
</evidence>
<name>A0ABQ7CUR5_BRACR</name>
<proteinExistence type="predicted"/>
<accession>A0ABQ7CUR5</accession>
<keyword evidence="1" id="KW-1133">Transmembrane helix</keyword>
<dbReference type="EMBL" id="QGKV02000759">
    <property type="protein sequence ID" value="KAF3563846.1"/>
    <property type="molecule type" value="Genomic_DNA"/>
</dbReference>
<comment type="caution">
    <text evidence="3">The sequence shown here is derived from an EMBL/GenBank/DDBJ whole genome shotgun (WGS) entry which is preliminary data.</text>
</comment>
<protein>
    <recommendedName>
        <fullName evidence="2">Apoptosis-antagonizing transcription factor C-terminal domain-containing protein</fullName>
    </recommendedName>
</protein>
<keyword evidence="1" id="KW-0472">Membrane</keyword>
<evidence type="ECO:0000259" key="2">
    <source>
        <dbReference type="Pfam" id="PF08164"/>
    </source>
</evidence>
<evidence type="ECO:0000256" key="1">
    <source>
        <dbReference type="SAM" id="Phobius"/>
    </source>
</evidence>
<dbReference type="PANTHER" id="PTHR33133:SF3">
    <property type="entry name" value="TRANSMEMBRANE PROTEIN"/>
    <property type="match status" value="1"/>
</dbReference>
<reference evidence="3 4" key="1">
    <citation type="journal article" date="2020" name="BMC Genomics">
        <title>Intraspecific diversification of the crop wild relative Brassica cretica Lam. using demographic model selection.</title>
        <authorList>
            <person name="Kioukis A."/>
            <person name="Michalopoulou V.A."/>
            <person name="Briers L."/>
            <person name="Pirintsos S."/>
            <person name="Studholme D.J."/>
            <person name="Pavlidis P."/>
            <person name="Sarris P.F."/>
        </authorList>
    </citation>
    <scope>NUCLEOTIDE SEQUENCE [LARGE SCALE GENOMIC DNA]</scope>
    <source>
        <strain evidence="4">cv. PFS-1207/04</strain>
    </source>
</reference>
<dbReference type="Proteomes" id="UP000266723">
    <property type="component" value="Unassembled WGS sequence"/>
</dbReference>
<feature type="transmembrane region" description="Helical" evidence="1">
    <location>
        <begin position="161"/>
        <end position="183"/>
    </location>
</feature>
<sequence>MKKTMEDPSKIMRRSVHTFLQHYHRATTAAAVALPFSTALLLSQPFFSSSSSSIHMKLNTLFRGAGFSSSLEFFNILSLKLSQTLSSSLLTLPFSLTFLLFSKAYIIKLLSNNHDSIYYFRLLRTYICNSFFLLSANASAFALFFLASTILHSFGLSSSNFYTLFSLSSALIYSIILANAFVISNLALVSSPSSSSGGYTTLLKACLLLRGRTSTALALALPTNLGLAGVEALFRYRVMRSFYKGDRDVAWIAIEGTLIAYLYALFLVLDTVVNFFFYQSCVENEEEQKIGGDDEYSIKIQICEPDNTKICIKGPKRRDEVAHLVRTLWANCHAHGYDARRRRTAHCVTKCGTGCWTLSPAQEKQVEGDPELVEDAEFYQQLLKEFFETIDPASSEAAFYAMKKFQTKKRKIVDRRASKSRKIRYNVHEKIVNFMAPRRVKIPPNSADLLKNLFGLKTRNGLACEV</sequence>
<organism evidence="3 4">
    <name type="scientific">Brassica cretica</name>
    <name type="common">Mustard</name>
    <dbReference type="NCBI Taxonomy" id="69181"/>
    <lineage>
        <taxon>Eukaryota</taxon>
        <taxon>Viridiplantae</taxon>
        <taxon>Streptophyta</taxon>
        <taxon>Embryophyta</taxon>
        <taxon>Tracheophyta</taxon>
        <taxon>Spermatophyta</taxon>
        <taxon>Magnoliopsida</taxon>
        <taxon>eudicotyledons</taxon>
        <taxon>Gunneridae</taxon>
        <taxon>Pentapetalae</taxon>
        <taxon>rosids</taxon>
        <taxon>malvids</taxon>
        <taxon>Brassicales</taxon>
        <taxon>Brassicaceae</taxon>
        <taxon>Brassiceae</taxon>
        <taxon>Brassica</taxon>
    </lineage>
</organism>
<keyword evidence="4" id="KW-1185">Reference proteome</keyword>
<dbReference type="InterPro" id="IPR012617">
    <property type="entry name" value="AATF_C"/>
</dbReference>
<feature type="domain" description="Apoptosis-antagonizing transcription factor C-terminal" evidence="2">
    <location>
        <begin position="379"/>
        <end position="454"/>
    </location>
</feature>
<evidence type="ECO:0000313" key="4">
    <source>
        <dbReference type="Proteomes" id="UP000266723"/>
    </source>
</evidence>
<gene>
    <name evidence="3" type="ORF">DY000_02011456</name>
</gene>
<keyword evidence="1" id="KW-0812">Transmembrane</keyword>